<evidence type="ECO:0000259" key="2">
    <source>
        <dbReference type="PROSITE" id="PS51782"/>
    </source>
</evidence>
<feature type="compositionally biased region" description="Polar residues" evidence="1">
    <location>
        <begin position="920"/>
        <end position="931"/>
    </location>
</feature>
<feature type="compositionally biased region" description="Pro residues" evidence="1">
    <location>
        <begin position="361"/>
        <end position="370"/>
    </location>
</feature>
<feature type="region of interest" description="Disordered" evidence="1">
    <location>
        <begin position="134"/>
        <end position="161"/>
    </location>
</feature>
<accession>A0ABN1XI48</accession>
<name>A0ABN1XI48_9ACTN</name>
<dbReference type="SMART" id="SM00257">
    <property type="entry name" value="LysM"/>
    <property type="match status" value="1"/>
</dbReference>
<feature type="region of interest" description="Disordered" evidence="1">
    <location>
        <begin position="603"/>
        <end position="625"/>
    </location>
</feature>
<reference evidence="3 4" key="1">
    <citation type="journal article" date="2019" name="Int. J. Syst. Evol. Microbiol.">
        <title>The Global Catalogue of Microorganisms (GCM) 10K type strain sequencing project: providing services to taxonomists for standard genome sequencing and annotation.</title>
        <authorList>
            <consortium name="The Broad Institute Genomics Platform"/>
            <consortium name="The Broad Institute Genome Sequencing Center for Infectious Disease"/>
            <person name="Wu L."/>
            <person name="Ma J."/>
        </authorList>
    </citation>
    <scope>NUCLEOTIDE SEQUENCE [LARGE SCALE GENOMIC DNA]</scope>
    <source>
        <strain evidence="3 4">JCM 12393</strain>
    </source>
</reference>
<feature type="region of interest" description="Disordered" evidence="1">
    <location>
        <begin position="540"/>
        <end position="572"/>
    </location>
</feature>
<sequence length="1263" mass="134672">MNGQCACGCAGTATATPAPLFNPPGLDAIGYRVGRYGQFLDSLLTRLSGPAHPALRELTVRTPDDPAVALLDAWAALADVLTFYSERIANEGYLRTATEEASLTLLGRLVGHRPRPGVAADTYLAYTLDHDPRAAQDPTVTVPRGARSQSVPGPGEDPQSFETAEDLAARSDWNELAVLRRRPYQLTPGQLNPGGRAELFAAGTANNIRPGDRLLFVFSADKAADPVHRVLRLVPEVRLDRENDVTVIGLPRDLRTLKDLRAELADWVTVSANAPNPRPGRSRIVRDFDAQVLAPLRADLDLPSGPLGTPAGFADRLAPVVDRAAEAAELARSQRPVADWFGRLGGELTGLRARAHQLEPPQAPDGPRPPGSGADDPAVRGLGPLLAALRTAPTRPPLSARDLARDPRRLFAAGSDLGVRLLSALDPRLSEGLYPAWRRVDLTAPLAVHEIQAMRVVATPFGATAPLKPVYGADGRIDRYVDWPLSGSTLIGVRIGFDAAGTVPTTADFTYVEAGSLLHSGFSLPWDHTFPFGPGQIEVVTTEPPPPGPRASAAGRPAPGRAVPDQAAPAPEPGVSARLLARLPERTVLVSRPQADGRVHVRIEGGPGPALDHLLDPGEERTGDSGELNVRVHRYAATEQSPPAVEVVFTTRLQPVSGTVLTLDAVYDQIAPGSWVVIQRPRKGIDGGVPGSRDLAEVITRVTDVRVISRADFGITGKVTELSLQQPWLDDQDTQLSHIRDATVYARGESLRLADEPVAEDVHGDRIELARLYDGLTPGRWITVGGERTDIPHTTGVRGTELAMIAGVEQGVDPRLPGDAVRTTITLTAPLAHRYRRDTVQVLGNVVRATQGATRDEAIGSGDAGVPGQRFTLWQSPLTWLAADTPGGARSTLEIRVDGVRWHEVDSLAGRGATERVHVTGTSSDGRTTVTFGDGVHGSRLPTGRENVRARYRIGIGETGNVGAGRITQLTTRPLGVSAVVNPLPATGGADPDGPGLARRTIPLAVTALDRLVSVPDYEDFTRARAGIGLAAATRLSDGRRELVHVTVAGVDDIPLTADSDLIRTLRSSLTAHGDPRLPVEVAVRELVLLIVAVSVKVDPDHSWDLVEPALRRALLDRLGYAGRRLGQSAHLSEVLAAAQAVPGVDRVDVDAFTGVPGSLTPEGLERLSDRLARPQPTVPARLARFEEQRYRVSDPAGETLTAVAARHGIPVAELLRLNPSVTDTRPLPAGRVLTVFRGVRPAQLALLSPNLPDTLILKEVRG</sequence>
<feature type="compositionally biased region" description="Low complexity" evidence="1">
    <location>
        <begin position="550"/>
        <end position="564"/>
    </location>
</feature>
<evidence type="ECO:0000313" key="4">
    <source>
        <dbReference type="Proteomes" id="UP001499863"/>
    </source>
</evidence>
<dbReference type="Pfam" id="PF01476">
    <property type="entry name" value="LysM"/>
    <property type="match status" value="1"/>
</dbReference>
<feature type="region of interest" description="Disordered" evidence="1">
    <location>
        <begin position="358"/>
        <end position="380"/>
    </location>
</feature>
<keyword evidence="4" id="KW-1185">Reference proteome</keyword>
<dbReference type="EMBL" id="BAAAKJ010000005">
    <property type="protein sequence ID" value="GAA1382137.1"/>
    <property type="molecule type" value="Genomic_DNA"/>
</dbReference>
<comment type="caution">
    <text evidence="3">The sequence shown here is derived from an EMBL/GenBank/DDBJ whole genome shotgun (WGS) entry which is preliminary data.</text>
</comment>
<dbReference type="PROSITE" id="PS51782">
    <property type="entry name" value="LYSM"/>
    <property type="match status" value="1"/>
</dbReference>
<dbReference type="InterPro" id="IPR011749">
    <property type="entry name" value="CHP02243"/>
</dbReference>
<dbReference type="Gene3D" id="3.10.350.10">
    <property type="entry name" value="LysM domain"/>
    <property type="match status" value="1"/>
</dbReference>
<feature type="compositionally biased region" description="Basic and acidic residues" evidence="1">
    <location>
        <begin position="613"/>
        <end position="624"/>
    </location>
</feature>
<dbReference type="CDD" id="cd00118">
    <property type="entry name" value="LysM"/>
    <property type="match status" value="1"/>
</dbReference>
<gene>
    <name evidence="3" type="ORF">GCM10009639_00880</name>
</gene>
<dbReference type="NCBIfam" id="TIGR02243">
    <property type="entry name" value="putative baseplate assembly protein"/>
    <property type="match status" value="1"/>
</dbReference>
<protein>
    <recommendedName>
        <fullName evidence="2">LysM domain-containing protein</fullName>
    </recommendedName>
</protein>
<proteinExistence type="predicted"/>
<feature type="domain" description="LysM" evidence="2">
    <location>
        <begin position="1189"/>
        <end position="1236"/>
    </location>
</feature>
<dbReference type="InterPro" id="IPR036779">
    <property type="entry name" value="LysM_dom_sf"/>
</dbReference>
<dbReference type="Proteomes" id="UP001499863">
    <property type="component" value="Unassembled WGS sequence"/>
</dbReference>
<dbReference type="RefSeq" id="WP_344322548.1">
    <property type="nucleotide sequence ID" value="NZ_BAAAKJ010000005.1"/>
</dbReference>
<feature type="region of interest" description="Disordered" evidence="1">
    <location>
        <begin position="920"/>
        <end position="942"/>
    </location>
</feature>
<evidence type="ECO:0000256" key="1">
    <source>
        <dbReference type="SAM" id="MobiDB-lite"/>
    </source>
</evidence>
<evidence type="ECO:0000313" key="3">
    <source>
        <dbReference type="EMBL" id="GAA1382137.1"/>
    </source>
</evidence>
<organism evidence="3 4">
    <name type="scientific">Kitasatospora putterlickiae</name>
    <dbReference type="NCBI Taxonomy" id="221725"/>
    <lineage>
        <taxon>Bacteria</taxon>
        <taxon>Bacillati</taxon>
        <taxon>Actinomycetota</taxon>
        <taxon>Actinomycetes</taxon>
        <taxon>Kitasatosporales</taxon>
        <taxon>Streptomycetaceae</taxon>
        <taxon>Kitasatospora</taxon>
    </lineage>
</organism>
<dbReference type="InterPro" id="IPR018392">
    <property type="entry name" value="LysM"/>
</dbReference>